<evidence type="ECO:0000256" key="3">
    <source>
        <dbReference type="SAM" id="Phobius"/>
    </source>
</evidence>
<feature type="transmembrane region" description="Helical" evidence="3">
    <location>
        <begin position="17"/>
        <end position="40"/>
    </location>
</feature>
<dbReference type="InterPro" id="IPR018378">
    <property type="entry name" value="C-type_lectin_CS"/>
</dbReference>
<dbReference type="Gene3D" id="1.20.5.400">
    <property type="match status" value="1"/>
</dbReference>
<dbReference type="SUPFAM" id="SSF56436">
    <property type="entry name" value="C-type lectin-like"/>
    <property type="match status" value="1"/>
</dbReference>
<dbReference type="Ensembl" id="ENSPNAT00000053770.1">
    <property type="protein sequence ID" value="ENSPNAP00000058879.1"/>
    <property type="gene ID" value="ENSPNAG00000035544.1"/>
</dbReference>
<feature type="domain" description="C-type lectin" evidence="4">
    <location>
        <begin position="136"/>
        <end position="248"/>
    </location>
</feature>
<dbReference type="GeneTree" id="ENSGT01020000230338"/>
<accession>A0AAR2K8R3</accession>
<keyword evidence="2" id="KW-0175">Coiled coil</keyword>
<dbReference type="Pfam" id="PF00059">
    <property type="entry name" value="Lectin_C"/>
    <property type="match status" value="1"/>
</dbReference>
<evidence type="ECO:0000313" key="5">
    <source>
        <dbReference type="Ensembl" id="ENSPNAP00000058879.1"/>
    </source>
</evidence>
<proteinExistence type="predicted"/>
<feature type="coiled-coil region" evidence="2">
    <location>
        <begin position="47"/>
        <end position="123"/>
    </location>
</feature>
<dbReference type="Proteomes" id="UP001501920">
    <property type="component" value="Chromosome 22"/>
</dbReference>
<evidence type="ECO:0000259" key="4">
    <source>
        <dbReference type="PROSITE" id="PS50041"/>
    </source>
</evidence>
<dbReference type="SMART" id="SM00034">
    <property type="entry name" value="CLECT"/>
    <property type="match status" value="1"/>
</dbReference>
<evidence type="ECO:0000313" key="6">
    <source>
        <dbReference type="Proteomes" id="UP001501920"/>
    </source>
</evidence>
<keyword evidence="3" id="KW-0472">Membrane</keyword>
<dbReference type="InterPro" id="IPR016186">
    <property type="entry name" value="C-type_lectin-like/link_sf"/>
</dbReference>
<reference evidence="5" key="2">
    <citation type="submission" date="2025-08" db="UniProtKB">
        <authorList>
            <consortium name="Ensembl"/>
        </authorList>
    </citation>
    <scope>IDENTIFICATION</scope>
</reference>
<protein>
    <recommendedName>
        <fullName evidence="4">C-type lectin domain-containing protein</fullName>
    </recommendedName>
</protein>
<dbReference type="PROSITE" id="PS50041">
    <property type="entry name" value="C_TYPE_LECTIN_2"/>
    <property type="match status" value="1"/>
</dbReference>
<organism evidence="5 6">
    <name type="scientific">Pygocentrus nattereri</name>
    <name type="common">Red-bellied piranha</name>
    <dbReference type="NCBI Taxonomy" id="42514"/>
    <lineage>
        <taxon>Eukaryota</taxon>
        <taxon>Metazoa</taxon>
        <taxon>Chordata</taxon>
        <taxon>Craniata</taxon>
        <taxon>Vertebrata</taxon>
        <taxon>Euteleostomi</taxon>
        <taxon>Actinopterygii</taxon>
        <taxon>Neopterygii</taxon>
        <taxon>Teleostei</taxon>
        <taxon>Ostariophysi</taxon>
        <taxon>Characiformes</taxon>
        <taxon>Characoidei</taxon>
        <taxon>Pygocentrus</taxon>
    </lineage>
</organism>
<sequence length="253" mass="29273">MCLYLFSEPSTAGRRCFILTTACLGLLCVLLLAAITVLWIKFTLAQRDQLETHYTNLTRERDQLQTSYTNLTKERDQLKTSNTKLSEAINHLELSYISVMKERDELQKKLSSHRNRTKQFQDHKFKRSNFTKLEEVHFECTIKENSQTIWSESRQDCRNRGADLVTINSREEKVCVRGQRAWIGLTDSEKEGVWKWVDGSALTTTFWGHSEPNSNAGDEDCVITGEGSDPVKNWADYPCIDRFGWICKKSIFN</sequence>
<dbReference type="AlphaFoldDB" id="A0AAR2K8R3"/>
<dbReference type="InterPro" id="IPR050111">
    <property type="entry name" value="C-type_lectin/snaclec_domain"/>
</dbReference>
<dbReference type="InterPro" id="IPR016187">
    <property type="entry name" value="CTDL_fold"/>
</dbReference>
<dbReference type="PROSITE" id="PS00615">
    <property type="entry name" value="C_TYPE_LECTIN_1"/>
    <property type="match status" value="1"/>
</dbReference>
<name>A0AAR2K8R3_PYGNA</name>
<reference evidence="5 6" key="1">
    <citation type="submission" date="2020-10" db="EMBL/GenBank/DDBJ databases">
        <title>Pygocentrus nattereri (red-bellied piranha) genome, fPygNat1, primary haplotype.</title>
        <authorList>
            <person name="Myers G."/>
            <person name="Meyer A."/>
            <person name="Karagic N."/>
            <person name="Pippel M."/>
            <person name="Winkler S."/>
            <person name="Tracey A."/>
            <person name="Wood J."/>
            <person name="Formenti G."/>
            <person name="Howe K."/>
            <person name="Fedrigo O."/>
            <person name="Jarvis E.D."/>
        </authorList>
    </citation>
    <scope>NUCLEOTIDE SEQUENCE [LARGE SCALE GENOMIC DNA]</scope>
</reference>
<dbReference type="PANTHER" id="PTHR22803">
    <property type="entry name" value="MANNOSE, PHOSPHOLIPASE, LECTIN RECEPTOR RELATED"/>
    <property type="match status" value="1"/>
</dbReference>
<evidence type="ECO:0000256" key="2">
    <source>
        <dbReference type="SAM" id="Coils"/>
    </source>
</evidence>
<reference evidence="5" key="3">
    <citation type="submission" date="2025-09" db="UniProtKB">
        <authorList>
            <consortium name="Ensembl"/>
        </authorList>
    </citation>
    <scope>IDENTIFICATION</scope>
</reference>
<keyword evidence="3" id="KW-0812">Transmembrane</keyword>
<dbReference type="InterPro" id="IPR001304">
    <property type="entry name" value="C-type_lectin-like"/>
</dbReference>
<keyword evidence="3" id="KW-1133">Transmembrane helix</keyword>
<keyword evidence="6" id="KW-1185">Reference proteome</keyword>
<evidence type="ECO:0000256" key="1">
    <source>
        <dbReference type="ARBA" id="ARBA00023157"/>
    </source>
</evidence>
<dbReference type="Gene3D" id="3.10.100.10">
    <property type="entry name" value="Mannose-Binding Protein A, subunit A"/>
    <property type="match status" value="1"/>
</dbReference>
<keyword evidence="1" id="KW-1015">Disulfide bond</keyword>